<gene>
    <name evidence="2" type="ORF">A2970_00400</name>
</gene>
<reference evidence="2 3" key="1">
    <citation type="journal article" date="2016" name="Nat. Commun.">
        <title>Thousands of microbial genomes shed light on interconnected biogeochemical processes in an aquifer system.</title>
        <authorList>
            <person name="Anantharaman K."/>
            <person name="Brown C.T."/>
            <person name="Hug L.A."/>
            <person name="Sharon I."/>
            <person name="Castelle C.J."/>
            <person name="Probst A.J."/>
            <person name="Thomas B.C."/>
            <person name="Singh A."/>
            <person name="Wilkins M.J."/>
            <person name="Karaoz U."/>
            <person name="Brodie E.L."/>
            <person name="Williams K.H."/>
            <person name="Hubbard S.S."/>
            <person name="Banfield J.F."/>
        </authorList>
    </citation>
    <scope>NUCLEOTIDE SEQUENCE [LARGE SCALE GENOMIC DNA]</scope>
</reference>
<organism evidence="2 3">
    <name type="scientific">Candidatus Roizmanbacteria bacterium RIFCSPLOWO2_01_FULL_44_13</name>
    <dbReference type="NCBI Taxonomy" id="1802069"/>
    <lineage>
        <taxon>Bacteria</taxon>
        <taxon>Candidatus Roizmaniibacteriota</taxon>
    </lineage>
</organism>
<evidence type="ECO:0000256" key="1">
    <source>
        <dbReference type="SAM" id="Phobius"/>
    </source>
</evidence>
<sequence>MDFSLAGGIIFKVVAIFVSIFYLIYSLVIGKQVKIMGRVVEDKSNRSLFMVSSIQTTVALILLIFSIFLI</sequence>
<dbReference type="Proteomes" id="UP000178857">
    <property type="component" value="Unassembled WGS sequence"/>
</dbReference>
<keyword evidence="1" id="KW-0472">Membrane</keyword>
<dbReference type="AlphaFoldDB" id="A0A1F7JBA7"/>
<dbReference type="EMBL" id="MGAT01000011">
    <property type="protein sequence ID" value="OGK52901.1"/>
    <property type="molecule type" value="Genomic_DNA"/>
</dbReference>
<feature type="transmembrane region" description="Helical" evidence="1">
    <location>
        <begin position="6"/>
        <end position="28"/>
    </location>
</feature>
<dbReference type="Pfam" id="PF18901">
    <property type="entry name" value="DUF5657"/>
    <property type="match status" value="1"/>
</dbReference>
<dbReference type="STRING" id="1802069.A2970_00400"/>
<keyword evidence="1" id="KW-0812">Transmembrane</keyword>
<accession>A0A1F7JBA7</accession>
<keyword evidence="1" id="KW-1133">Transmembrane helix</keyword>
<evidence type="ECO:0000313" key="2">
    <source>
        <dbReference type="EMBL" id="OGK52901.1"/>
    </source>
</evidence>
<proteinExistence type="predicted"/>
<dbReference type="InterPro" id="IPR043716">
    <property type="entry name" value="DUF5657"/>
</dbReference>
<evidence type="ECO:0000313" key="3">
    <source>
        <dbReference type="Proteomes" id="UP000178857"/>
    </source>
</evidence>
<name>A0A1F7JBA7_9BACT</name>
<protein>
    <submittedName>
        <fullName evidence="2">Uncharacterized protein</fullName>
    </submittedName>
</protein>
<comment type="caution">
    <text evidence="2">The sequence shown here is derived from an EMBL/GenBank/DDBJ whole genome shotgun (WGS) entry which is preliminary data.</text>
</comment>
<feature type="transmembrane region" description="Helical" evidence="1">
    <location>
        <begin position="48"/>
        <end position="69"/>
    </location>
</feature>